<evidence type="ECO:0000313" key="3">
    <source>
        <dbReference type="Proteomes" id="UP000887116"/>
    </source>
</evidence>
<sequence length="96" mass="11276">MNRSQIKRVRKKPSTPRASGKDKNVNEISPQINTTIDLNRKNTVWKRKCHLTEFSIAKCVCPQRNFCSDHSHCMRRNTSIRYRSYSMMVSDIMKSV</sequence>
<comment type="caution">
    <text evidence="2">The sequence shown here is derived from an EMBL/GenBank/DDBJ whole genome shotgun (WGS) entry which is preliminary data.</text>
</comment>
<keyword evidence="3" id="KW-1185">Reference proteome</keyword>
<dbReference type="EMBL" id="BMAO01001808">
    <property type="protein sequence ID" value="GFQ75947.1"/>
    <property type="molecule type" value="Genomic_DNA"/>
</dbReference>
<organism evidence="2 3">
    <name type="scientific">Trichonephila clavata</name>
    <name type="common">Joro spider</name>
    <name type="synonym">Nephila clavata</name>
    <dbReference type="NCBI Taxonomy" id="2740835"/>
    <lineage>
        <taxon>Eukaryota</taxon>
        <taxon>Metazoa</taxon>
        <taxon>Ecdysozoa</taxon>
        <taxon>Arthropoda</taxon>
        <taxon>Chelicerata</taxon>
        <taxon>Arachnida</taxon>
        <taxon>Araneae</taxon>
        <taxon>Araneomorphae</taxon>
        <taxon>Entelegynae</taxon>
        <taxon>Araneoidea</taxon>
        <taxon>Nephilidae</taxon>
        <taxon>Trichonephila</taxon>
    </lineage>
</organism>
<evidence type="ECO:0000256" key="1">
    <source>
        <dbReference type="SAM" id="MobiDB-lite"/>
    </source>
</evidence>
<accession>A0A8X6HK24</accession>
<protein>
    <submittedName>
        <fullName evidence="2">Uncharacterized protein</fullName>
    </submittedName>
</protein>
<dbReference type="Proteomes" id="UP000887116">
    <property type="component" value="Unassembled WGS sequence"/>
</dbReference>
<gene>
    <name evidence="2" type="ORF">TNCT_557431</name>
</gene>
<proteinExistence type="predicted"/>
<feature type="compositionally biased region" description="Basic residues" evidence="1">
    <location>
        <begin position="1"/>
        <end position="14"/>
    </location>
</feature>
<name>A0A8X6HK24_TRICU</name>
<dbReference type="AlphaFoldDB" id="A0A8X6HK24"/>
<reference evidence="2" key="1">
    <citation type="submission" date="2020-07" db="EMBL/GenBank/DDBJ databases">
        <title>Multicomponent nature underlies the extraordinary mechanical properties of spider dragline silk.</title>
        <authorList>
            <person name="Kono N."/>
            <person name="Nakamura H."/>
            <person name="Mori M."/>
            <person name="Yoshida Y."/>
            <person name="Ohtoshi R."/>
            <person name="Malay A.D."/>
            <person name="Moran D.A.P."/>
            <person name="Tomita M."/>
            <person name="Numata K."/>
            <person name="Arakawa K."/>
        </authorList>
    </citation>
    <scope>NUCLEOTIDE SEQUENCE</scope>
</reference>
<evidence type="ECO:0000313" key="2">
    <source>
        <dbReference type="EMBL" id="GFQ75947.1"/>
    </source>
</evidence>
<feature type="region of interest" description="Disordered" evidence="1">
    <location>
        <begin position="1"/>
        <end position="27"/>
    </location>
</feature>